<proteinExistence type="predicted"/>
<dbReference type="RefSeq" id="WP_345675681.1">
    <property type="nucleotide sequence ID" value="NZ_BAABHS010000008.1"/>
</dbReference>
<dbReference type="EMBL" id="BAABHS010000008">
    <property type="protein sequence ID" value="GAA4962063.1"/>
    <property type="molecule type" value="Genomic_DNA"/>
</dbReference>
<reference evidence="2" key="1">
    <citation type="journal article" date="2019" name="Int. J. Syst. Evol. Microbiol.">
        <title>The Global Catalogue of Microorganisms (GCM) 10K type strain sequencing project: providing services to taxonomists for standard genome sequencing and annotation.</title>
        <authorList>
            <consortium name="The Broad Institute Genomics Platform"/>
            <consortium name="The Broad Institute Genome Sequencing Center for Infectious Disease"/>
            <person name="Wu L."/>
            <person name="Ma J."/>
        </authorList>
    </citation>
    <scope>NUCLEOTIDE SEQUENCE [LARGE SCALE GENOMIC DNA]</scope>
    <source>
        <strain evidence="2">JCM 17986</strain>
    </source>
</reference>
<dbReference type="Proteomes" id="UP001500466">
    <property type="component" value="Unassembled WGS sequence"/>
</dbReference>
<protein>
    <submittedName>
        <fullName evidence="1">Uncharacterized protein</fullName>
    </submittedName>
</protein>
<accession>A0ABP9H4B1</accession>
<evidence type="ECO:0000313" key="1">
    <source>
        <dbReference type="EMBL" id="GAA4962063.1"/>
    </source>
</evidence>
<name>A0ABP9H4B1_9ACTN</name>
<evidence type="ECO:0000313" key="2">
    <source>
        <dbReference type="Proteomes" id="UP001500466"/>
    </source>
</evidence>
<keyword evidence="2" id="KW-1185">Reference proteome</keyword>
<comment type="caution">
    <text evidence="1">The sequence shown here is derived from an EMBL/GenBank/DDBJ whole genome shotgun (WGS) entry which is preliminary data.</text>
</comment>
<organism evidence="1 2">
    <name type="scientific">Yinghuangia aomiensis</name>
    <dbReference type="NCBI Taxonomy" id="676205"/>
    <lineage>
        <taxon>Bacteria</taxon>
        <taxon>Bacillati</taxon>
        <taxon>Actinomycetota</taxon>
        <taxon>Actinomycetes</taxon>
        <taxon>Kitasatosporales</taxon>
        <taxon>Streptomycetaceae</taxon>
        <taxon>Yinghuangia</taxon>
    </lineage>
</organism>
<sequence>MPPDLTVQFEWAVPADPSQAAALTAAADYLQSILHAVVAQNAADPPLSQYATDQALAYARHYVQENVDLKLAMTGHDHYYRPVITTTSGTVIDVRVCEDQTKVYSKEIETGKVHLTSDSSTRNLVSFDLVMTRLPTPTGMWQARAATVSENAAECKL</sequence>
<gene>
    <name evidence="1" type="ORF">GCM10023205_27200</name>
</gene>